<organism evidence="1 2">
    <name type="scientific">Phytoactinopolyspora mesophila</name>
    <dbReference type="NCBI Taxonomy" id="2650750"/>
    <lineage>
        <taxon>Bacteria</taxon>
        <taxon>Bacillati</taxon>
        <taxon>Actinomycetota</taxon>
        <taxon>Actinomycetes</taxon>
        <taxon>Jiangellales</taxon>
        <taxon>Jiangellaceae</taxon>
        <taxon>Phytoactinopolyspora</taxon>
    </lineage>
</organism>
<comment type="caution">
    <text evidence="1">The sequence shown here is derived from an EMBL/GenBank/DDBJ whole genome shotgun (WGS) entry which is preliminary data.</text>
</comment>
<dbReference type="EMBL" id="WLZY01000014">
    <property type="protein sequence ID" value="NDL60735.1"/>
    <property type="molecule type" value="Genomic_DNA"/>
</dbReference>
<dbReference type="Proteomes" id="UP000460435">
    <property type="component" value="Unassembled WGS sequence"/>
</dbReference>
<gene>
    <name evidence="1" type="ORF">F7O44_27030</name>
</gene>
<dbReference type="AlphaFoldDB" id="A0A7K3MBN2"/>
<evidence type="ECO:0000313" key="1">
    <source>
        <dbReference type="EMBL" id="NDL60735.1"/>
    </source>
</evidence>
<protein>
    <submittedName>
        <fullName evidence="1">Uncharacterized protein</fullName>
    </submittedName>
</protein>
<dbReference type="RefSeq" id="WP_162453450.1">
    <property type="nucleotide sequence ID" value="NZ_WLZY01000014.1"/>
</dbReference>
<proteinExistence type="predicted"/>
<sequence>MSRWLRSAALAGTVPMLFAGCGFFGGEGVEIELIAGGGGDPDGATAESIRLEGHATDLAVSDGVVHLLADDGPDTERRLVTVEPDGSVSTMALGDVQAMHVAAGPTGDVVVATRRVIYRVGDSDLEPLVATEEAGQTEADVVAAGSIHGVAVDGEDRLIWTETVLAGGPDGDTLPLTRVMRLEAGAVEHVAGADDFEVSESELAELQVSPPEDVEAVDLPLLEMGVNGAVAAAEDGTVYLGGPRSVLRIDVTGGVSTLLGRGERDLPDGAFDDEREAMDFGGAWFGASIDAGGVAVVAVDNSLADEPVDVRPFDWSGDLGEAAQLVADKIVRQPSGADRTFNLNDDRTVYGGVAVVVREGRAATAMAHVEKVALEDTTLYAVGQTRERPQGEARDAEMLIVRMELPDD</sequence>
<evidence type="ECO:0000313" key="2">
    <source>
        <dbReference type="Proteomes" id="UP000460435"/>
    </source>
</evidence>
<dbReference type="SUPFAM" id="SSF63829">
    <property type="entry name" value="Calcium-dependent phosphotriesterase"/>
    <property type="match status" value="1"/>
</dbReference>
<accession>A0A7K3MBN2</accession>
<keyword evidence="2" id="KW-1185">Reference proteome</keyword>
<reference evidence="1 2" key="1">
    <citation type="submission" date="2019-11" db="EMBL/GenBank/DDBJ databases">
        <authorList>
            <person name="Li X.-J."/>
            <person name="Feng X.-M."/>
        </authorList>
    </citation>
    <scope>NUCLEOTIDE SEQUENCE [LARGE SCALE GENOMIC DNA]</scope>
    <source>
        <strain evidence="1 2">XMNu-373</strain>
    </source>
</reference>
<name>A0A7K3MBN2_9ACTN</name>
<dbReference type="PROSITE" id="PS51257">
    <property type="entry name" value="PROKAR_LIPOPROTEIN"/>
    <property type="match status" value="1"/>
</dbReference>